<feature type="compositionally biased region" description="Acidic residues" evidence="1">
    <location>
        <begin position="75"/>
        <end position="84"/>
    </location>
</feature>
<comment type="caution">
    <text evidence="2">The sequence shown here is derived from an EMBL/GenBank/DDBJ whole genome shotgun (WGS) entry which is preliminary data.</text>
</comment>
<organism evidence="2 3">
    <name type="scientific">Dillenia turbinata</name>
    <dbReference type="NCBI Taxonomy" id="194707"/>
    <lineage>
        <taxon>Eukaryota</taxon>
        <taxon>Viridiplantae</taxon>
        <taxon>Streptophyta</taxon>
        <taxon>Embryophyta</taxon>
        <taxon>Tracheophyta</taxon>
        <taxon>Spermatophyta</taxon>
        <taxon>Magnoliopsida</taxon>
        <taxon>eudicotyledons</taxon>
        <taxon>Gunneridae</taxon>
        <taxon>Pentapetalae</taxon>
        <taxon>Dilleniales</taxon>
        <taxon>Dilleniaceae</taxon>
        <taxon>Dillenia</taxon>
    </lineage>
</organism>
<name>A0AAN8Z9T2_9MAGN</name>
<dbReference type="AlphaFoldDB" id="A0AAN8Z9T2"/>
<reference evidence="2 3" key="1">
    <citation type="submission" date="2023-12" db="EMBL/GenBank/DDBJ databases">
        <title>A high-quality genome assembly for Dillenia turbinata (Dilleniales).</title>
        <authorList>
            <person name="Chanderbali A."/>
        </authorList>
    </citation>
    <scope>NUCLEOTIDE SEQUENCE [LARGE SCALE GENOMIC DNA]</scope>
    <source>
        <strain evidence="2">LSX21</strain>
        <tissue evidence="2">Leaf</tissue>
    </source>
</reference>
<dbReference type="EMBL" id="JBAMMX010000012">
    <property type="protein sequence ID" value="KAK6930316.1"/>
    <property type="molecule type" value="Genomic_DNA"/>
</dbReference>
<feature type="region of interest" description="Disordered" evidence="1">
    <location>
        <begin position="1"/>
        <end position="24"/>
    </location>
</feature>
<evidence type="ECO:0000256" key="1">
    <source>
        <dbReference type="SAM" id="MobiDB-lite"/>
    </source>
</evidence>
<accession>A0AAN8Z9T2</accession>
<sequence>MLDQDESVSYGDKAITEDCPPPPEFHILRADVDDIDDDYEDDVEYKDDGEYWEDEGEMNSTDDGDNNRGKIIYVTDDDSIDKNK</sequence>
<feature type="region of interest" description="Disordered" evidence="1">
    <location>
        <begin position="39"/>
        <end position="84"/>
    </location>
</feature>
<keyword evidence="3" id="KW-1185">Reference proteome</keyword>
<feature type="compositionally biased region" description="Acidic residues" evidence="1">
    <location>
        <begin position="39"/>
        <end position="64"/>
    </location>
</feature>
<evidence type="ECO:0000313" key="2">
    <source>
        <dbReference type="EMBL" id="KAK6930316.1"/>
    </source>
</evidence>
<proteinExistence type="predicted"/>
<dbReference type="Proteomes" id="UP001370490">
    <property type="component" value="Unassembled WGS sequence"/>
</dbReference>
<gene>
    <name evidence="2" type="ORF">RJ641_004410</name>
</gene>
<protein>
    <submittedName>
        <fullName evidence="2">Uncharacterized protein</fullName>
    </submittedName>
</protein>
<evidence type="ECO:0000313" key="3">
    <source>
        <dbReference type="Proteomes" id="UP001370490"/>
    </source>
</evidence>